<sequence length="85" mass="9549">MEAEILISYPESLALSLKMNDAEFKNEIKTLSIVKLYELGKISSGISAQLLNLSRMDFLELISKYKVSYLQATSDDELESDLNNA</sequence>
<dbReference type="AlphaFoldDB" id="A0A928YSR5"/>
<dbReference type="InterPro" id="IPR005368">
    <property type="entry name" value="UPF0175"/>
</dbReference>
<keyword evidence="2" id="KW-1185">Reference proteome</keyword>
<dbReference type="RefSeq" id="WP_196936234.1">
    <property type="nucleotide sequence ID" value="NZ_MU158698.1"/>
</dbReference>
<organism evidence="1 2">
    <name type="scientific">Sphingobacterium hungaricum</name>
    <dbReference type="NCBI Taxonomy" id="2082723"/>
    <lineage>
        <taxon>Bacteria</taxon>
        <taxon>Pseudomonadati</taxon>
        <taxon>Bacteroidota</taxon>
        <taxon>Sphingobacteriia</taxon>
        <taxon>Sphingobacteriales</taxon>
        <taxon>Sphingobacteriaceae</taxon>
        <taxon>Sphingobacterium</taxon>
    </lineage>
</organism>
<name>A0A928YSR5_9SPHI</name>
<reference evidence="1" key="1">
    <citation type="submission" date="2018-02" db="EMBL/GenBank/DDBJ databases">
        <authorList>
            <person name="Vasarhelyi B.M."/>
            <person name="Deshmukh S."/>
            <person name="Balint B."/>
            <person name="Kukolya J."/>
        </authorList>
    </citation>
    <scope>NUCLEOTIDE SEQUENCE</scope>
    <source>
        <strain evidence="1">KB22</strain>
    </source>
</reference>
<accession>A0A928YSR5</accession>
<evidence type="ECO:0000313" key="2">
    <source>
        <dbReference type="Proteomes" id="UP000616201"/>
    </source>
</evidence>
<comment type="caution">
    <text evidence="1">The sequence shown here is derived from an EMBL/GenBank/DDBJ whole genome shotgun (WGS) entry which is preliminary data.</text>
</comment>
<dbReference type="Proteomes" id="UP000616201">
    <property type="component" value="Unassembled WGS sequence"/>
</dbReference>
<evidence type="ECO:0000313" key="1">
    <source>
        <dbReference type="EMBL" id="MBE8714508.1"/>
    </source>
</evidence>
<gene>
    <name evidence="1" type="ORF">C4F49_12535</name>
</gene>
<dbReference type="Pfam" id="PF03683">
    <property type="entry name" value="UPF0175"/>
    <property type="match status" value="1"/>
</dbReference>
<dbReference type="EMBL" id="PRDK01000006">
    <property type="protein sequence ID" value="MBE8714508.1"/>
    <property type="molecule type" value="Genomic_DNA"/>
</dbReference>
<protein>
    <submittedName>
        <fullName evidence="1">Uncharacterized protein</fullName>
    </submittedName>
</protein>
<proteinExistence type="predicted"/>